<dbReference type="InterPro" id="IPR003593">
    <property type="entry name" value="AAA+_ATPase"/>
</dbReference>
<name>A0A2W5D4U9_9CORY</name>
<dbReference type="Proteomes" id="UP000249451">
    <property type="component" value="Unassembled WGS sequence"/>
</dbReference>
<dbReference type="Gene3D" id="3.40.50.300">
    <property type="entry name" value="P-loop containing nucleotide triphosphate hydrolases"/>
    <property type="match status" value="1"/>
</dbReference>
<evidence type="ECO:0000313" key="7">
    <source>
        <dbReference type="Proteomes" id="UP000249451"/>
    </source>
</evidence>
<feature type="domain" description="ABC transporter" evidence="5">
    <location>
        <begin position="1"/>
        <end position="217"/>
    </location>
</feature>
<dbReference type="EMBL" id="QFNY01000040">
    <property type="protein sequence ID" value="PZP02306.1"/>
    <property type="molecule type" value="Genomic_DNA"/>
</dbReference>
<comment type="caution">
    <text evidence="6">The sequence shown here is derived from an EMBL/GenBank/DDBJ whole genome shotgun (WGS) entry which is preliminary data.</text>
</comment>
<dbReference type="Pfam" id="PF00005">
    <property type="entry name" value="ABC_tran"/>
    <property type="match status" value="1"/>
</dbReference>
<gene>
    <name evidence="6" type="ORF">DI609_02680</name>
</gene>
<dbReference type="CDD" id="cd03214">
    <property type="entry name" value="ABC_Iron-Siderophores_B12_Hemin"/>
    <property type="match status" value="1"/>
</dbReference>
<reference evidence="6 7" key="1">
    <citation type="submission" date="2017-11" db="EMBL/GenBank/DDBJ databases">
        <title>Infants hospitalized years apart are colonized by the same room-sourced microbial strains.</title>
        <authorList>
            <person name="Brooks B."/>
            <person name="Olm M.R."/>
            <person name="Firek B.A."/>
            <person name="Baker R."/>
            <person name="Thomas B.C."/>
            <person name="Morowitz M.J."/>
            <person name="Banfield J.F."/>
        </authorList>
    </citation>
    <scope>NUCLEOTIDE SEQUENCE [LARGE SCALE GENOMIC DNA]</scope>
    <source>
        <strain evidence="6">S2_012_000_R3_87</strain>
    </source>
</reference>
<keyword evidence="2" id="KW-0547">Nucleotide-binding</keyword>
<dbReference type="InterPro" id="IPR027417">
    <property type="entry name" value="P-loop_NTPase"/>
</dbReference>
<keyword evidence="4" id="KW-1278">Translocase</keyword>
<dbReference type="PANTHER" id="PTHR42794">
    <property type="entry name" value="HEMIN IMPORT ATP-BINDING PROTEIN HMUV"/>
    <property type="match status" value="1"/>
</dbReference>
<dbReference type="GO" id="GO:0005524">
    <property type="term" value="F:ATP binding"/>
    <property type="evidence" value="ECO:0007669"/>
    <property type="project" value="UniProtKB-KW"/>
</dbReference>
<sequence length="234" mass="25658">MIDARITVPGILSDVAFSAERGQVTGIIGPNGAGKSTLLRGVWLDAGTSDRQRARQMAVVPQDTTMSFDFSVAEVVQFGRHPHVSRFQQFTDSDRRIVDDSLARVGIEHLREKSVNQISGGERQLVHVARAIAQDTPVLLCDEPTSALDLKHQVRVLNLLREQAQEEKTVVVVLHDLTLAARYCDRLVLMAERNVAATGPPEAVLSPELVSEVYGVPVDIRPDPVTESLRVTPL</sequence>
<dbReference type="FunFam" id="3.40.50.300:FF:000134">
    <property type="entry name" value="Iron-enterobactin ABC transporter ATP-binding protein"/>
    <property type="match status" value="1"/>
</dbReference>
<evidence type="ECO:0000259" key="5">
    <source>
        <dbReference type="PROSITE" id="PS50893"/>
    </source>
</evidence>
<proteinExistence type="predicted"/>
<dbReference type="AlphaFoldDB" id="A0A2W5D4U9"/>
<dbReference type="SMART" id="SM00382">
    <property type="entry name" value="AAA"/>
    <property type="match status" value="1"/>
</dbReference>
<keyword evidence="1" id="KW-0813">Transport</keyword>
<organism evidence="6 7">
    <name type="scientific">Corynebacterium urealyticum</name>
    <dbReference type="NCBI Taxonomy" id="43771"/>
    <lineage>
        <taxon>Bacteria</taxon>
        <taxon>Bacillati</taxon>
        <taxon>Actinomycetota</taxon>
        <taxon>Actinomycetes</taxon>
        <taxon>Mycobacteriales</taxon>
        <taxon>Corynebacteriaceae</taxon>
        <taxon>Corynebacterium</taxon>
    </lineage>
</organism>
<dbReference type="GO" id="GO:0016887">
    <property type="term" value="F:ATP hydrolysis activity"/>
    <property type="evidence" value="ECO:0007669"/>
    <property type="project" value="InterPro"/>
</dbReference>
<dbReference type="PANTHER" id="PTHR42794:SF1">
    <property type="entry name" value="HEMIN IMPORT ATP-BINDING PROTEIN HMUV"/>
    <property type="match status" value="1"/>
</dbReference>
<evidence type="ECO:0000256" key="1">
    <source>
        <dbReference type="ARBA" id="ARBA00022448"/>
    </source>
</evidence>
<dbReference type="SUPFAM" id="SSF52540">
    <property type="entry name" value="P-loop containing nucleoside triphosphate hydrolases"/>
    <property type="match status" value="1"/>
</dbReference>
<evidence type="ECO:0000313" key="6">
    <source>
        <dbReference type="EMBL" id="PZP02306.1"/>
    </source>
</evidence>
<dbReference type="InterPro" id="IPR003439">
    <property type="entry name" value="ABC_transporter-like_ATP-bd"/>
</dbReference>
<evidence type="ECO:0000256" key="2">
    <source>
        <dbReference type="ARBA" id="ARBA00022741"/>
    </source>
</evidence>
<accession>A0A2W5D4U9</accession>
<evidence type="ECO:0000256" key="3">
    <source>
        <dbReference type="ARBA" id="ARBA00022840"/>
    </source>
</evidence>
<evidence type="ECO:0000256" key="4">
    <source>
        <dbReference type="ARBA" id="ARBA00022967"/>
    </source>
</evidence>
<protein>
    <submittedName>
        <fullName evidence="6">ABC transporter ATP-binding protein</fullName>
    </submittedName>
</protein>
<dbReference type="PROSITE" id="PS50893">
    <property type="entry name" value="ABC_TRANSPORTER_2"/>
    <property type="match status" value="1"/>
</dbReference>
<keyword evidence="3 6" id="KW-0067">ATP-binding</keyword>